<dbReference type="InterPro" id="IPR027417">
    <property type="entry name" value="P-loop_NTPase"/>
</dbReference>
<dbReference type="EMBL" id="LMCB01000030">
    <property type="protein sequence ID" value="KZL17667.1"/>
    <property type="molecule type" value="Genomic_DNA"/>
</dbReference>
<dbReference type="PATRIC" id="fig|989403.3.peg.3218"/>
<dbReference type="SUPFAM" id="SSF52540">
    <property type="entry name" value="P-loop containing nucleoside triphosphate hydrolases"/>
    <property type="match status" value="1"/>
</dbReference>
<keyword evidence="3" id="KW-1185">Reference proteome</keyword>
<dbReference type="STRING" id="989403.SAMN05421798_11079"/>
<dbReference type="CDD" id="cd00009">
    <property type="entry name" value="AAA"/>
    <property type="match status" value="1"/>
</dbReference>
<dbReference type="Pfam" id="PF07728">
    <property type="entry name" value="AAA_5"/>
    <property type="match status" value="1"/>
</dbReference>
<dbReference type="AlphaFoldDB" id="A0A165XFX3"/>
<organism evidence="2 3">
    <name type="scientific">Pseudovibrio axinellae</name>
    <dbReference type="NCBI Taxonomy" id="989403"/>
    <lineage>
        <taxon>Bacteria</taxon>
        <taxon>Pseudomonadati</taxon>
        <taxon>Pseudomonadota</taxon>
        <taxon>Alphaproteobacteria</taxon>
        <taxon>Hyphomicrobiales</taxon>
        <taxon>Stappiaceae</taxon>
        <taxon>Pseudovibrio</taxon>
    </lineage>
</organism>
<sequence length="328" mass="35914">MTAVTISRASTLLEHYIAKDIPAFLWGDVGIGKSDSVAAVAKKQGAELLDIRLSMFDPVDLRGLPTIQNGETVWLKPAIWPKDDNTPKFLFFDEFDRALPSVQNAALQIVLNRRIGEHKLPDNVRIIAAGNGNTDRVGTQRTSAAGDNRFAHIYAEADLPSWQRWAASAGVHPLIIAFVSFRPELLHKRGGKNEKTFPTPRTWEAVNDFADAPDDIRMDLVTGLIGEGAAAEFEGFVGVFKNLPSLDAVITDPTGSPVPSKPNTRYAISAGLAVKADMNNIQNIITYLARLPQEFSVLGVMNASRRDPSITHTPAFIQWSCENQDVTL</sequence>
<gene>
    <name evidence="2" type="ORF">PsAD2_03003</name>
</gene>
<evidence type="ECO:0000313" key="3">
    <source>
        <dbReference type="Proteomes" id="UP000076577"/>
    </source>
</evidence>
<reference evidence="2 3" key="1">
    <citation type="journal article" date="2016" name="Front. Microbiol.">
        <title>Comparative Genomic Analysis Reveals a Diverse Repertoire of Genes Involved in Prokaryote-Eukaryote Interactions within the Pseudovibrio Genus.</title>
        <authorList>
            <person name="Romano S."/>
            <person name="Fernandez-Guerra A."/>
            <person name="Reen F.J."/>
            <person name="Glockner F.O."/>
            <person name="Crowley S.P."/>
            <person name="O'Sullivan O."/>
            <person name="Cotter P.D."/>
            <person name="Adams C."/>
            <person name="Dobson A.D."/>
            <person name="O'Gara F."/>
        </authorList>
    </citation>
    <scope>NUCLEOTIDE SEQUENCE [LARGE SCALE GENOMIC DNA]</scope>
    <source>
        <strain evidence="2 3">Ad2</strain>
    </source>
</reference>
<name>A0A165XFX3_9HYPH</name>
<dbReference type="GO" id="GO:0005524">
    <property type="term" value="F:ATP binding"/>
    <property type="evidence" value="ECO:0007669"/>
    <property type="project" value="InterPro"/>
</dbReference>
<evidence type="ECO:0000259" key="1">
    <source>
        <dbReference type="Pfam" id="PF07728"/>
    </source>
</evidence>
<proteinExistence type="predicted"/>
<dbReference type="RefSeq" id="WP_068007450.1">
    <property type="nucleotide sequence ID" value="NZ_FOFM01000010.1"/>
</dbReference>
<dbReference type="Proteomes" id="UP000076577">
    <property type="component" value="Unassembled WGS sequence"/>
</dbReference>
<comment type="caution">
    <text evidence="2">The sequence shown here is derived from an EMBL/GenBank/DDBJ whole genome shotgun (WGS) entry which is preliminary data.</text>
</comment>
<dbReference type="OrthoDB" id="9808317at2"/>
<accession>A0A165XFX3</accession>
<dbReference type="InterPro" id="IPR011704">
    <property type="entry name" value="ATPase_dyneun-rel_AAA"/>
</dbReference>
<protein>
    <recommendedName>
        <fullName evidence="1">ATPase dynein-related AAA domain-containing protein</fullName>
    </recommendedName>
</protein>
<feature type="domain" description="ATPase dynein-related AAA" evidence="1">
    <location>
        <begin position="24"/>
        <end position="145"/>
    </location>
</feature>
<evidence type="ECO:0000313" key="2">
    <source>
        <dbReference type="EMBL" id="KZL17667.1"/>
    </source>
</evidence>
<dbReference type="GO" id="GO:0016887">
    <property type="term" value="F:ATP hydrolysis activity"/>
    <property type="evidence" value="ECO:0007669"/>
    <property type="project" value="InterPro"/>
</dbReference>
<dbReference type="Gene3D" id="3.40.50.300">
    <property type="entry name" value="P-loop containing nucleotide triphosphate hydrolases"/>
    <property type="match status" value="1"/>
</dbReference>